<dbReference type="NCBIfam" id="TIGR02937">
    <property type="entry name" value="sigma70-ECF"/>
    <property type="match status" value="1"/>
</dbReference>
<dbReference type="RefSeq" id="WP_119089015.1">
    <property type="nucleotide sequence ID" value="NZ_QXIS01000021.1"/>
</dbReference>
<dbReference type="SUPFAM" id="SSF46894">
    <property type="entry name" value="C-terminal effector domain of the bipartite response regulators"/>
    <property type="match status" value="1"/>
</dbReference>
<accession>A0A398CY37</accession>
<comment type="function">
    <text evidence="7">Sigma factors are initiation factors that promote the attachment of RNA polymerase to specific initiation sites and are then released. Sigma-S contributes to the protection against external stress, thus playing a role in cellular fitness and survival.</text>
</comment>
<gene>
    <name evidence="9" type="ORF">SMC7_03705</name>
</gene>
<keyword evidence="10" id="KW-1185">Reference proteome</keyword>
<dbReference type="GO" id="GO:0003677">
    <property type="term" value="F:DNA binding"/>
    <property type="evidence" value="ECO:0007669"/>
    <property type="project" value="UniProtKB-KW"/>
</dbReference>
<keyword evidence="6" id="KW-0804">Transcription</keyword>
<dbReference type="EMBL" id="QXIS01000021">
    <property type="protein sequence ID" value="RIE06159.1"/>
    <property type="molecule type" value="Genomic_DNA"/>
</dbReference>
<evidence type="ECO:0000256" key="3">
    <source>
        <dbReference type="ARBA" id="ARBA00023015"/>
    </source>
</evidence>
<dbReference type="PANTHER" id="PTHR30385">
    <property type="entry name" value="SIGMA FACTOR F FLAGELLAR"/>
    <property type="match status" value="1"/>
</dbReference>
<protein>
    <recommendedName>
        <fullName evidence="2">RNA polymerase sigma factor SigS</fullName>
    </recommendedName>
</protein>
<sequence length="155" mass="17065">MAFEDLLGMYMPLLKFVARKYCTERDERDDCLAEAVLGFLRAIRTYDVRRGSLDGYIATVASHRLIDMARRAAGPRVELSDTLDRWGSSLGDPAEAGVPDMVALAVTLSDCERVCFERHLRGETLEVIAAALKMSKASVSNALARAKRKLGKALS</sequence>
<keyword evidence="5" id="KW-0238">DNA-binding</keyword>
<evidence type="ECO:0000313" key="9">
    <source>
        <dbReference type="EMBL" id="RIE06159.1"/>
    </source>
</evidence>
<evidence type="ECO:0000313" key="10">
    <source>
        <dbReference type="Proteomes" id="UP000266328"/>
    </source>
</evidence>
<dbReference type="Pfam" id="PF04542">
    <property type="entry name" value="Sigma70_r2"/>
    <property type="match status" value="1"/>
</dbReference>
<dbReference type="SUPFAM" id="SSF88946">
    <property type="entry name" value="Sigma2 domain of RNA polymerase sigma factors"/>
    <property type="match status" value="1"/>
</dbReference>
<dbReference type="InterPro" id="IPR016032">
    <property type="entry name" value="Sig_transdc_resp-reg_C-effctor"/>
</dbReference>
<dbReference type="InterPro" id="IPR036388">
    <property type="entry name" value="WH-like_DNA-bd_sf"/>
</dbReference>
<dbReference type="InterPro" id="IPR013325">
    <property type="entry name" value="RNA_pol_sigma_r2"/>
</dbReference>
<organism evidence="9 10">
    <name type="scientific">Candidatus Cryosericum terrychapinii</name>
    <dbReference type="NCBI Taxonomy" id="2290919"/>
    <lineage>
        <taxon>Bacteria</taxon>
        <taxon>Pseudomonadati</taxon>
        <taxon>Caldisericota/Cryosericota group</taxon>
        <taxon>Candidatus Cryosericota</taxon>
        <taxon>Candidatus Cryosericia</taxon>
        <taxon>Candidatus Cryosericales</taxon>
        <taxon>Candidatus Cryosericaceae</taxon>
        <taxon>Candidatus Cryosericum</taxon>
    </lineage>
</organism>
<dbReference type="GO" id="GO:0016987">
    <property type="term" value="F:sigma factor activity"/>
    <property type="evidence" value="ECO:0007669"/>
    <property type="project" value="UniProtKB-KW"/>
</dbReference>
<evidence type="ECO:0000256" key="5">
    <source>
        <dbReference type="ARBA" id="ARBA00023125"/>
    </source>
</evidence>
<comment type="caution">
    <text evidence="9">The sequence shown here is derived from an EMBL/GenBank/DDBJ whole genome shotgun (WGS) entry which is preliminary data.</text>
</comment>
<reference evidence="9 10" key="1">
    <citation type="submission" date="2018-09" db="EMBL/GenBank/DDBJ databases">
        <title>Discovery and Ecogenomic Context for Candidatus Cryosericales, a Global Caldiserica Order Active in Thawing Permafrost.</title>
        <authorList>
            <person name="Martinez M.A."/>
            <person name="Woodcroft B.J."/>
            <person name="Ignacio Espinoza J.C."/>
            <person name="Zayed A."/>
            <person name="Singleton C.M."/>
            <person name="Boyd J."/>
            <person name="Li Y.-F."/>
            <person name="Purvine S."/>
            <person name="Maughan H."/>
            <person name="Hodgkins S.B."/>
            <person name="Anderson D."/>
            <person name="Sederholm M."/>
            <person name="Temperton B."/>
            <person name="Saleska S.R."/>
            <person name="Tyson G.W."/>
            <person name="Rich V.I."/>
        </authorList>
    </citation>
    <scope>NUCLEOTIDE SEQUENCE [LARGE SCALE GENOMIC DNA]</scope>
    <source>
        <strain evidence="9 10">SMC7</strain>
    </source>
</reference>
<evidence type="ECO:0000256" key="4">
    <source>
        <dbReference type="ARBA" id="ARBA00023082"/>
    </source>
</evidence>
<dbReference type="InterPro" id="IPR007627">
    <property type="entry name" value="RNA_pol_sigma70_r2"/>
</dbReference>
<dbReference type="InterPro" id="IPR014284">
    <property type="entry name" value="RNA_pol_sigma-70_dom"/>
</dbReference>
<proteinExistence type="inferred from homology"/>
<dbReference type="Gene3D" id="1.10.10.10">
    <property type="entry name" value="Winged helix-like DNA-binding domain superfamily/Winged helix DNA-binding domain"/>
    <property type="match status" value="1"/>
</dbReference>
<dbReference type="AlphaFoldDB" id="A0A398CY37"/>
<evidence type="ECO:0000256" key="6">
    <source>
        <dbReference type="ARBA" id="ARBA00023163"/>
    </source>
</evidence>
<evidence type="ECO:0000256" key="7">
    <source>
        <dbReference type="ARBA" id="ARBA00024701"/>
    </source>
</evidence>
<dbReference type="Proteomes" id="UP000266328">
    <property type="component" value="Unassembled WGS sequence"/>
</dbReference>
<name>A0A398CY37_9BACT</name>
<keyword evidence="3" id="KW-0805">Transcription regulation</keyword>
<keyword evidence="4" id="KW-0731">Sigma factor</keyword>
<evidence type="ECO:0000259" key="8">
    <source>
        <dbReference type="Pfam" id="PF04542"/>
    </source>
</evidence>
<dbReference type="GO" id="GO:0006352">
    <property type="term" value="P:DNA-templated transcription initiation"/>
    <property type="evidence" value="ECO:0007669"/>
    <property type="project" value="InterPro"/>
</dbReference>
<evidence type="ECO:0000256" key="1">
    <source>
        <dbReference type="ARBA" id="ARBA00007788"/>
    </source>
</evidence>
<comment type="similarity">
    <text evidence="1">Belongs to the sigma-70 factor family.</text>
</comment>
<evidence type="ECO:0000256" key="2">
    <source>
        <dbReference type="ARBA" id="ARBA00021245"/>
    </source>
</evidence>
<dbReference type="Gene3D" id="1.10.1740.10">
    <property type="match status" value="1"/>
</dbReference>
<dbReference type="OrthoDB" id="9783788at2"/>
<feature type="domain" description="RNA polymerase sigma-70 region 2" evidence="8">
    <location>
        <begin position="9"/>
        <end position="73"/>
    </location>
</feature>